<dbReference type="Proteomes" id="UP000593765">
    <property type="component" value="Chromosome"/>
</dbReference>
<dbReference type="RefSeq" id="WP_206292133.1">
    <property type="nucleotide sequence ID" value="NZ_CP063458.1"/>
</dbReference>
<feature type="transmembrane region" description="Helical" evidence="1">
    <location>
        <begin position="80"/>
        <end position="103"/>
    </location>
</feature>
<name>A0A7M2WUX7_9BACT</name>
<reference evidence="2 3" key="1">
    <citation type="submission" date="2020-10" db="EMBL/GenBank/DDBJ databases">
        <title>Wide distribution of Phycisphaera-like planctomycetes from WD2101 soil group in peatlands and genome analysis of the first cultivated representative.</title>
        <authorList>
            <person name="Dedysh S.N."/>
            <person name="Beletsky A.V."/>
            <person name="Ivanova A."/>
            <person name="Kulichevskaya I.S."/>
            <person name="Suzina N.E."/>
            <person name="Philippov D.A."/>
            <person name="Rakitin A.L."/>
            <person name="Mardanov A.V."/>
            <person name="Ravin N.V."/>
        </authorList>
    </citation>
    <scope>NUCLEOTIDE SEQUENCE [LARGE SCALE GENOMIC DNA]</scope>
    <source>
        <strain evidence="2 3">M1803</strain>
    </source>
</reference>
<evidence type="ECO:0000313" key="3">
    <source>
        <dbReference type="Proteomes" id="UP000593765"/>
    </source>
</evidence>
<sequence length="180" mass="19877">MACLPCVLLTAYCLLSSDLWQFLPLGYLTTIAIETPILLLLLSRGHSVGRRLLAGVWLTACTYPIVILVLPVLIPAPEDRWLYLLIAETFAPVAECALFAAAFHRKRVGWTNDGSHSKHPPDSMAVPDRGERHFDVGVVDYAPANLKASHVEPNRLVDFVAITLANLASFGIGEILNRYW</sequence>
<dbReference type="AlphaFoldDB" id="A0A7M2WUX7"/>
<evidence type="ECO:0000256" key="1">
    <source>
        <dbReference type="SAM" id="Phobius"/>
    </source>
</evidence>
<keyword evidence="1" id="KW-0472">Membrane</keyword>
<feature type="transmembrane region" description="Helical" evidence="1">
    <location>
        <begin position="54"/>
        <end position="74"/>
    </location>
</feature>
<protein>
    <submittedName>
        <fullName evidence="2">Uncharacterized protein</fullName>
    </submittedName>
</protein>
<keyword evidence="3" id="KW-1185">Reference proteome</keyword>
<keyword evidence="1" id="KW-1133">Transmembrane helix</keyword>
<evidence type="ECO:0000313" key="2">
    <source>
        <dbReference type="EMBL" id="QOV89114.1"/>
    </source>
</evidence>
<proteinExistence type="predicted"/>
<keyword evidence="1" id="KW-0812">Transmembrane</keyword>
<dbReference type="KEGG" id="hbs:IPV69_23305"/>
<accession>A0A7M2WUX7</accession>
<dbReference type="EMBL" id="CP063458">
    <property type="protein sequence ID" value="QOV89114.1"/>
    <property type="molecule type" value="Genomic_DNA"/>
</dbReference>
<feature type="transmembrane region" description="Helical" evidence="1">
    <location>
        <begin position="25"/>
        <end position="42"/>
    </location>
</feature>
<gene>
    <name evidence="2" type="ORF">IPV69_23305</name>
</gene>
<organism evidence="2 3">
    <name type="scientific">Humisphaera borealis</name>
    <dbReference type="NCBI Taxonomy" id="2807512"/>
    <lineage>
        <taxon>Bacteria</taxon>
        <taxon>Pseudomonadati</taxon>
        <taxon>Planctomycetota</taxon>
        <taxon>Phycisphaerae</taxon>
        <taxon>Tepidisphaerales</taxon>
        <taxon>Tepidisphaeraceae</taxon>
        <taxon>Humisphaera</taxon>
    </lineage>
</organism>